<feature type="chain" id="PRO_5041967574" description="DUF4595 domain-containing protein" evidence="1">
    <location>
        <begin position="22"/>
        <end position="223"/>
    </location>
</feature>
<dbReference type="Proteomes" id="UP001208131">
    <property type="component" value="Unassembled WGS sequence"/>
</dbReference>
<evidence type="ECO:0000256" key="1">
    <source>
        <dbReference type="SAM" id="SignalP"/>
    </source>
</evidence>
<organism evidence="2 3">
    <name type="scientific">Hominimerdicola aceti</name>
    <dbReference type="NCBI Taxonomy" id="2981726"/>
    <lineage>
        <taxon>Bacteria</taxon>
        <taxon>Bacillati</taxon>
        <taxon>Bacillota</taxon>
        <taxon>Clostridia</taxon>
        <taxon>Eubacteriales</taxon>
        <taxon>Oscillospiraceae</taxon>
        <taxon>Hominimerdicola</taxon>
    </lineage>
</organism>
<evidence type="ECO:0000313" key="3">
    <source>
        <dbReference type="Proteomes" id="UP001208131"/>
    </source>
</evidence>
<gene>
    <name evidence="2" type="ORF">OCV57_08225</name>
</gene>
<keyword evidence="1" id="KW-0732">Signal</keyword>
<evidence type="ECO:0000313" key="2">
    <source>
        <dbReference type="EMBL" id="MCU6705910.1"/>
    </source>
</evidence>
<sequence length="223" mass="25252">MRFLKTAAVALTVAVCLLCTSCGTPELKHDTLVYQAREDYAALDSAKVVITNEDTGDIEQEFTFKYDEKDVLTYSYYGKNGGKEYAQYNNGIESYTYDNGEYSHLVKGDKDFSKYTRKAKHPQADEGMLMFAPKAVESVSDIIGDDGSVTVTYVYDVSKLGKDAEEIGTKGFSTTYFFDKDGELEYFTENTVTKNAQYNYRVDITERNSVDKIENNVEQYKDK</sequence>
<accession>A0AAE3IHD6</accession>
<keyword evidence="3" id="KW-1185">Reference proteome</keyword>
<dbReference type="RefSeq" id="WP_117877432.1">
    <property type="nucleotide sequence ID" value="NZ_JAOQJZ010000007.1"/>
</dbReference>
<dbReference type="AlphaFoldDB" id="A0AAE3IHD6"/>
<reference evidence="2 3" key="1">
    <citation type="journal article" date="2021" name="ISME Commun">
        <title>Automated analysis of genomic sequences facilitates high-throughput and comprehensive description of bacteria.</title>
        <authorList>
            <person name="Hitch T.C.A."/>
        </authorList>
    </citation>
    <scope>NUCLEOTIDE SEQUENCE [LARGE SCALE GENOMIC DNA]</scope>
    <source>
        <strain evidence="2 3">Sanger_31</strain>
    </source>
</reference>
<feature type="signal peptide" evidence="1">
    <location>
        <begin position="1"/>
        <end position="21"/>
    </location>
</feature>
<comment type="caution">
    <text evidence="2">The sequence shown here is derived from an EMBL/GenBank/DDBJ whole genome shotgun (WGS) entry which is preliminary data.</text>
</comment>
<name>A0AAE3IHD6_9FIRM</name>
<protein>
    <recommendedName>
        <fullName evidence="4">DUF4595 domain-containing protein</fullName>
    </recommendedName>
</protein>
<evidence type="ECO:0008006" key="4">
    <source>
        <dbReference type="Google" id="ProtNLM"/>
    </source>
</evidence>
<proteinExistence type="predicted"/>
<dbReference type="EMBL" id="JAOQJZ010000007">
    <property type="protein sequence ID" value="MCU6705910.1"/>
    <property type="molecule type" value="Genomic_DNA"/>
</dbReference>